<keyword evidence="2" id="KW-1185">Reference proteome</keyword>
<accession>A0A317E917</accession>
<gene>
    <name evidence="1" type="ORF">DKG75_03195</name>
</gene>
<evidence type="ECO:0000313" key="2">
    <source>
        <dbReference type="Proteomes" id="UP000246077"/>
    </source>
</evidence>
<proteinExistence type="predicted"/>
<name>A0A317E917_9PROT</name>
<sequence>MLRPVVPGVSSAAGSAAALVDRLVLAPAAYPSGSYVEFTGRLAPHDPLARRADLGRALHALSRRLTSG</sequence>
<organism evidence="1 2">
    <name type="scientific">Zavarzinia compransoris</name>
    <dbReference type="NCBI Taxonomy" id="1264899"/>
    <lineage>
        <taxon>Bacteria</taxon>
        <taxon>Pseudomonadati</taxon>
        <taxon>Pseudomonadota</taxon>
        <taxon>Alphaproteobacteria</taxon>
        <taxon>Rhodospirillales</taxon>
        <taxon>Zavarziniaceae</taxon>
        <taxon>Zavarzinia</taxon>
    </lineage>
</organism>
<dbReference type="Proteomes" id="UP000246077">
    <property type="component" value="Unassembled WGS sequence"/>
</dbReference>
<protein>
    <submittedName>
        <fullName evidence="1">Uncharacterized protein</fullName>
    </submittedName>
</protein>
<dbReference type="AlphaFoldDB" id="A0A317E917"/>
<reference evidence="2" key="1">
    <citation type="submission" date="2018-05" db="EMBL/GenBank/DDBJ databases">
        <title>Zavarzinia sp. HR-AS.</title>
        <authorList>
            <person name="Lee Y."/>
            <person name="Jeon C.O."/>
        </authorList>
    </citation>
    <scope>NUCLEOTIDE SEQUENCE [LARGE SCALE GENOMIC DNA]</scope>
    <source>
        <strain evidence="2">DSM 1231</strain>
    </source>
</reference>
<dbReference type="EMBL" id="QGLF01000001">
    <property type="protein sequence ID" value="PWR23588.1"/>
    <property type="molecule type" value="Genomic_DNA"/>
</dbReference>
<evidence type="ECO:0000313" key="1">
    <source>
        <dbReference type="EMBL" id="PWR23588.1"/>
    </source>
</evidence>
<comment type="caution">
    <text evidence="1">The sequence shown here is derived from an EMBL/GenBank/DDBJ whole genome shotgun (WGS) entry which is preliminary data.</text>
</comment>